<accession>X1U8H8</accession>
<dbReference type="AlphaFoldDB" id="X1U8H8"/>
<proteinExistence type="predicted"/>
<organism evidence="1">
    <name type="scientific">marine sediment metagenome</name>
    <dbReference type="NCBI Taxonomy" id="412755"/>
    <lineage>
        <taxon>unclassified sequences</taxon>
        <taxon>metagenomes</taxon>
        <taxon>ecological metagenomes</taxon>
    </lineage>
</organism>
<protein>
    <submittedName>
        <fullName evidence="1">Uncharacterized protein</fullName>
    </submittedName>
</protein>
<gene>
    <name evidence="1" type="ORF">S12H4_35583</name>
</gene>
<comment type="caution">
    <text evidence="1">The sequence shown here is derived from an EMBL/GenBank/DDBJ whole genome shotgun (WGS) entry which is preliminary data.</text>
</comment>
<dbReference type="EMBL" id="BARW01021149">
    <property type="protein sequence ID" value="GAI99911.1"/>
    <property type="molecule type" value="Genomic_DNA"/>
</dbReference>
<sequence length="81" mass="9349">MDNSVVLSVGDSHHIRLGKDRIVYAGMPSEKVFSIAQMKWEFMYRGYSWNLFFPIGQSKIRIDGINMLVESVTPDEIRLKV</sequence>
<reference evidence="1" key="1">
    <citation type="journal article" date="2014" name="Front. Microbiol.">
        <title>High frequency of phylogenetically diverse reductive dehalogenase-homologous genes in deep subseafloor sedimentary metagenomes.</title>
        <authorList>
            <person name="Kawai M."/>
            <person name="Futagami T."/>
            <person name="Toyoda A."/>
            <person name="Takaki Y."/>
            <person name="Nishi S."/>
            <person name="Hori S."/>
            <person name="Arai W."/>
            <person name="Tsubouchi T."/>
            <person name="Morono Y."/>
            <person name="Uchiyama I."/>
            <person name="Ito T."/>
            <person name="Fujiyama A."/>
            <person name="Inagaki F."/>
            <person name="Takami H."/>
        </authorList>
    </citation>
    <scope>NUCLEOTIDE SEQUENCE</scope>
    <source>
        <strain evidence="1">Expedition CK06-06</strain>
    </source>
</reference>
<evidence type="ECO:0000313" key="1">
    <source>
        <dbReference type="EMBL" id="GAI99911.1"/>
    </source>
</evidence>
<name>X1U8H8_9ZZZZ</name>